<name>A0A1H0G4U6_9PSEU</name>
<keyword evidence="4" id="KW-1185">Reference proteome</keyword>
<dbReference type="Pfam" id="PF18270">
    <property type="entry name" value="Evf"/>
    <property type="match status" value="1"/>
</dbReference>
<feature type="domain" description="Virulence factor Evf" evidence="2">
    <location>
        <begin position="280"/>
        <end position="429"/>
    </location>
</feature>
<dbReference type="RefSeq" id="WP_133794805.1">
    <property type="nucleotide sequence ID" value="NZ_FNDV01000003.1"/>
</dbReference>
<accession>A0A1H0G4U6</accession>
<protein>
    <recommendedName>
        <fullName evidence="2">Virulence factor Evf domain-containing protein</fullName>
    </recommendedName>
</protein>
<feature type="region of interest" description="Disordered" evidence="1">
    <location>
        <begin position="107"/>
        <end position="133"/>
    </location>
</feature>
<proteinExistence type="predicted"/>
<organism evidence="3 4">
    <name type="scientific">Actinokineospora alba</name>
    <dbReference type="NCBI Taxonomy" id="504798"/>
    <lineage>
        <taxon>Bacteria</taxon>
        <taxon>Bacillati</taxon>
        <taxon>Actinomycetota</taxon>
        <taxon>Actinomycetes</taxon>
        <taxon>Pseudonocardiales</taxon>
        <taxon>Pseudonocardiaceae</taxon>
        <taxon>Actinokineospora</taxon>
    </lineage>
</organism>
<evidence type="ECO:0000259" key="2">
    <source>
        <dbReference type="Pfam" id="PF18270"/>
    </source>
</evidence>
<sequence>MCRTLNVAGVTMANWPGVMVLKSDGHGGFVQDDEWNWSREIHWHYEVASFDEGSYWVPASSHPPRWWDKVLIEGDAPTSGTKVNPKGTEYRPNGVFIWIPALPPQVGPGKTDNKVKCDPPKSAPVVTASAPGGDGVASGNGLAAAGNGAAGPVSPTPPVSPTGGGIEFARQRLNTILAQPTVLAADTGGSAFQDSDGLISFVNLSSDLVNHSPAYKTGTAVFDKIANFISTLRIKTFAAMQKGIIQPLQGDTPPATQWDASVTHVMQHLLQESGGLTDYSITQETYSDTQVLAEFSTSFIKLFFDAVTVPSSIISGISTFISGVGKSLQLGWDNRQRDYQVALLGQCHEAVQENSDGAPVYRYFPKLKYYFLRVSSSQTEFTSDCATVRKITFNFQYEYYVTAVAAAVLDTTTADYKSFTDFLNTAQTANYTDAKDKLNAILNGTVSDGPSHQLSTFNVDLGAYPSMQATPSRRLVPA</sequence>
<dbReference type="OrthoDB" id="6452945at2"/>
<dbReference type="Proteomes" id="UP000199651">
    <property type="component" value="Unassembled WGS sequence"/>
</dbReference>
<dbReference type="AlphaFoldDB" id="A0A1H0G4U6"/>
<reference evidence="4" key="1">
    <citation type="submission" date="2016-10" db="EMBL/GenBank/DDBJ databases">
        <authorList>
            <person name="Varghese N."/>
            <person name="Submissions S."/>
        </authorList>
    </citation>
    <scope>NUCLEOTIDE SEQUENCE [LARGE SCALE GENOMIC DNA]</scope>
    <source>
        <strain evidence="4">IBRC-M 10655</strain>
    </source>
</reference>
<evidence type="ECO:0000313" key="4">
    <source>
        <dbReference type="Proteomes" id="UP000199651"/>
    </source>
</evidence>
<evidence type="ECO:0000256" key="1">
    <source>
        <dbReference type="SAM" id="MobiDB-lite"/>
    </source>
</evidence>
<evidence type="ECO:0000313" key="3">
    <source>
        <dbReference type="EMBL" id="SDO01860.1"/>
    </source>
</evidence>
<dbReference type="InterPro" id="IPR041576">
    <property type="entry name" value="Evf"/>
</dbReference>
<dbReference type="EMBL" id="FNJB01000001">
    <property type="protein sequence ID" value="SDO01860.1"/>
    <property type="molecule type" value="Genomic_DNA"/>
</dbReference>
<gene>
    <name evidence="3" type="ORF">SAMN05192558_101660</name>
</gene>